<gene>
    <name evidence="7" type="ORF">B0I36DRAFT_263639</name>
</gene>
<comment type="caution">
    <text evidence="7">The sequence shown here is derived from an EMBL/GenBank/DDBJ whole genome shotgun (WGS) entry which is preliminary data.</text>
</comment>
<dbReference type="RefSeq" id="XP_046014767.1">
    <property type="nucleotide sequence ID" value="XM_046151166.1"/>
</dbReference>
<feature type="transmembrane region" description="Helical" evidence="6">
    <location>
        <begin position="242"/>
        <end position="268"/>
    </location>
</feature>
<dbReference type="GO" id="GO:0016020">
    <property type="term" value="C:membrane"/>
    <property type="evidence" value="ECO:0007669"/>
    <property type="project" value="UniProtKB-SubCell"/>
</dbReference>
<feature type="transmembrane region" description="Helical" evidence="6">
    <location>
        <begin position="442"/>
        <end position="463"/>
    </location>
</feature>
<dbReference type="EMBL" id="JAGTJQ010000003">
    <property type="protein sequence ID" value="KAH7034674.1"/>
    <property type="molecule type" value="Genomic_DNA"/>
</dbReference>
<dbReference type="Gene3D" id="1.20.1740.10">
    <property type="entry name" value="Amino acid/polyamine transporter I"/>
    <property type="match status" value="1"/>
</dbReference>
<feature type="transmembrane region" description="Helical" evidence="6">
    <location>
        <begin position="88"/>
        <end position="112"/>
    </location>
</feature>
<evidence type="ECO:0000313" key="7">
    <source>
        <dbReference type="EMBL" id="KAH7034674.1"/>
    </source>
</evidence>
<feature type="transmembrane region" description="Helical" evidence="6">
    <location>
        <begin position="159"/>
        <end position="180"/>
    </location>
</feature>
<dbReference type="InterPro" id="IPR002293">
    <property type="entry name" value="AA/rel_permease1"/>
</dbReference>
<feature type="transmembrane region" description="Helical" evidence="6">
    <location>
        <begin position="200"/>
        <end position="222"/>
    </location>
</feature>
<dbReference type="PANTHER" id="PTHR45649">
    <property type="entry name" value="AMINO-ACID PERMEASE BAT1"/>
    <property type="match status" value="1"/>
</dbReference>
<dbReference type="OrthoDB" id="2417308at2759"/>
<dbReference type="GeneID" id="70180712"/>
<evidence type="ECO:0000256" key="6">
    <source>
        <dbReference type="SAM" id="Phobius"/>
    </source>
</evidence>
<feature type="transmembrane region" description="Helical" evidence="6">
    <location>
        <begin position="347"/>
        <end position="367"/>
    </location>
</feature>
<dbReference type="PANTHER" id="PTHR45649:SF16">
    <property type="entry name" value="7-KETO 8-AMINOPELARGONIC ACID TRANSPORTER"/>
    <property type="match status" value="1"/>
</dbReference>
<keyword evidence="8" id="KW-1185">Reference proteome</keyword>
<evidence type="ECO:0000256" key="2">
    <source>
        <dbReference type="ARBA" id="ARBA00022448"/>
    </source>
</evidence>
<feature type="transmembrane region" description="Helical" evidence="6">
    <location>
        <begin position="413"/>
        <end position="436"/>
    </location>
</feature>
<protein>
    <submittedName>
        <fullName evidence="7">Amino acid/polyamine transporter I</fullName>
    </submittedName>
</protein>
<name>A0A9P8YAW0_9PEZI</name>
<keyword evidence="4 6" id="KW-1133">Transmembrane helix</keyword>
<feature type="transmembrane region" description="Helical" evidence="6">
    <location>
        <begin position="7"/>
        <end position="35"/>
    </location>
</feature>
<feature type="transmembrane region" description="Helical" evidence="6">
    <location>
        <begin position="41"/>
        <end position="67"/>
    </location>
</feature>
<organism evidence="7 8">
    <name type="scientific">Microdochium trichocladiopsis</name>
    <dbReference type="NCBI Taxonomy" id="1682393"/>
    <lineage>
        <taxon>Eukaryota</taxon>
        <taxon>Fungi</taxon>
        <taxon>Dikarya</taxon>
        <taxon>Ascomycota</taxon>
        <taxon>Pezizomycotina</taxon>
        <taxon>Sordariomycetes</taxon>
        <taxon>Xylariomycetidae</taxon>
        <taxon>Xylariales</taxon>
        <taxon>Microdochiaceae</taxon>
        <taxon>Microdochium</taxon>
    </lineage>
</organism>
<keyword evidence="2" id="KW-0813">Transport</keyword>
<evidence type="ECO:0000256" key="4">
    <source>
        <dbReference type="ARBA" id="ARBA00022989"/>
    </source>
</evidence>
<evidence type="ECO:0000256" key="1">
    <source>
        <dbReference type="ARBA" id="ARBA00004141"/>
    </source>
</evidence>
<dbReference type="Pfam" id="PF13520">
    <property type="entry name" value="AA_permease_2"/>
    <property type="match status" value="1"/>
</dbReference>
<accession>A0A9P8YAW0</accession>
<dbReference type="PIRSF" id="PIRSF006060">
    <property type="entry name" value="AA_transporter"/>
    <property type="match status" value="1"/>
</dbReference>
<feature type="transmembrane region" description="Helical" evidence="6">
    <location>
        <begin position="373"/>
        <end position="393"/>
    </location>
</feature>
<reference evidence="7" key="1">
    <citation type="journal article" date="2021" name="Nat. Commun.">
        <title>Genetic determinants of endophytism in the Arabidopsis root mycobiome.</title>
        <authorList>
            <person name="Mesny F."/>
            <person name="Miyauchi S."/>
            <person name="Thiergart T."/>
            <person name="Pickel B."/>
            <person name="Atanasova L."/>
            <person name="Karlsson M."/>
            <person name="Huettel B."/>
            <person name="Barry K.W."/>
            <person name="Haridas S."/>
            <person name="Chen C."/>
            <person name="Bauer D."/>
            <person name="Andreopoulos W."/>
            <person name="Pangilinan J."/>
            <person name="LaButti K."/>
            <person name="Riley R."/>
            <person name="Lipzen A."/>
            <person name="Clum A."/>
            <person name="Drula E."/>
            <person name="Henrissat B."/>
            <person name="Kohler A."/>
            <person name="Grigoriev I.V."/>
            <person name="Martin F.M."/>
            <person name="Hacquard S."/>
        </authorList>
    </citation>
    <scope>NUCLEOTIDE SEQUENCE</scope>
    <source>
        <strain evidence="7">MPI-CAGE-CH-0230</strain>
    </source>
</reference>
<sequence length="488" mass="52955">MQLRPRFSVLAAIGIQYSISATPLAIGGYLTFILGVGGSPFFFYCFLVAVTGQMLVCLSLAEIASVYPHASGQVFWTAALAPPEWKRFLSYCNGAATMLGWIFANAGTYVFAAQIWLAAMTVRFPDFQSEPWQAFLTVVACAVFGVVLNVWLFRWYPYITTFMVFFINVGTLYVFVTLLVRANPKASASQVFVDVVNETGWESLGVVFLIGFLPGCVAISCFDTAAHMAEEMEIPERQVPQVMIGASSLCALTAIPMILVFLFCTVAPENLLAPLGGQPVFQVFIDGFASDALVAIALAIYCVVYLSSVPAAIATASRLVWSFAKHGGIPFRGWVGRVDPAREIPINAVYLTAGISTLIGLLVLGPTTVLNGVFGAGGVCFFISYGLPVWLVLWRGRGVLPANRYVHLGRFGLAVNVLTVAWQCLTVVFLCFPLYQPVTLDNMNWASLCAVVGLSVFAVNWFVYASRHYETPKALFVSGIHGAGRHQA</sequence>
<feature type="transmembrane region" description="Helical" evidence="6">
    <location>
        <begin position="132"/>
        <end position="152"/>
    </location>
</feature>
<keyword evidence="5 6" id="KW-0472">Membrane</keyword>
<evidence type="ECO:0000256" key="5">
    <source>
        <dbReference type="ARBA" id="ARBA00023136"/>
    </source>
</evidence>
<dbReference type="GO" id="GO:0022857">
    <property type="term" value="F:transmembrane transporter activity"/>
    <property type="evidence" value="ECO:0007669"/>
    <property type="project" value="InterPro"/>
</dbReference>
<dbReference type="AlphaFoldDB" id="A0A9P8YAW0"/>
<proteinExistence type="predicted"/>
<feature type="transmembrane region" description="Helical" evidence="6">
    <location>
        <begin position="288"/>
        <end position="313"/>
    </location>
</feature>
<comment type="subcellular location">
    <subcellularLocation>
        <location evidence="1">Membrane</location>
        <topology evidence="1">Multi-pass membrane protein</topology>
    </subcellularLocation>
</comment>
<keyword evidence="3 6" id="KW-0812">Transmembrane</keyword>
<dbReference type="Proteomes" id="UP000756346">
    <property type="component" value="Unassembled WGS sequence"/>
</dbReference>
<evidence type="ECO:0000256" key="3">
    <source>
        <dbReference type="ARBA" id="ARBA00022692"/>
    </source>
</evidence>
<evidence type="ECO:0000313" key="8">
    <source>
        <dbReference type="Proteomes" id="UP000756346"/>
    </source>
</evidence>